<gene>
    <name evidence="1" type="ORF">LCPAC401_02450</name>
</gene>
<reference evidence="1" key="1">
    <citation type="journal article" date="2019" name="MBio">
        <title>Virus Genomes from Deep Sea Sediments Expand the Ocean Megavirome and Support Independent Origins of Viral Gigantism.</title>
        <authorList>
            <person name="Backstrom D."/>
            <person name="Yutin N."/>
            <person name="Jorgensen S.L."/>
            <person name="Dharamshi J."/>
            <person name="Homa F."/>
            <person name="Zaremba-Niedwiedzka K."/>
            <person name="Spang A."/>
            <person name="Wolf Y.I."/>
            <person name="Koonin E.V."/>
            <person name="Ettema T.J."/>
        </authorList>
    </citation>
    <scope>NUCLEOTIDE SEQUENCE</scope>
</reference>
<proteinExistence type="predicted"/>
<organism evidence="1">
    <name type="scientific">Pithovirus LCPAC401</name>
    <dbReference type="NCBI Taxonomy" id="2506595"/>
    <lineage>
        <taxon>Viruses</taxon>
        <taxon>Pithoviruses</taxon>
    </lineage>
</organism>
<protein>
    <submittedName>
        <fullName evidence="1">F-box family protein</fullName>
    </submittedName>
</protein>
<name>A0A481Z9V9_9VIRU</name>
<evidence type="ECO:0000313" key="1">
    <source>
        <dbReference type="EMBL" id="QBK92607.1"/>
    </source>
</evidence>
<dbReference type="EMBL" id="MK500579">
    <property type="protein sequence ID" value="QBK92607.1"/>
    <property type="molecule type" value="Genomic_DNA"/>
</dbReference>
<sequence>MNRRFNTVCENESFWRNKVSDDYGIHKKYGDTWRQTARNMDKVDMINMDGMWIDRRTYREILDDVLQNGLSSIIDLQTQYLLPYANNESESALTLLSDLERDDGKLQYFANVVLDRDYTENELDDIFYIKSREMNVIYSAVLTYKGKGIYLPGGIISHANIEIGLPSYEFIRDMIDPIFYVMQSSSFSDDKLYYILYFYEAPSSKFTF</sequence>
<accession>A0A481Z9V9</accession>